<dbReference type="Proteomes" id="UP000781932">
    <property type="component" value="Unassembled WGS sequence"/>
</dbReference>
<keyword evidence="2" id="KW-1185">Reference proteome</keyword>
<comment type="caution">
    <text evidence="1">The sequence shown here is derived from an EMBL/GenBank/DDBJ whole genome shotgun (WGS) entry which is preliminary data.</text>
</comment>
<proteinExistence type="predicted"/>
<dbReference type="Pfam" id="PF12311">
    <property type="entry name" value="DUF3632"/>
    <property type="match status" value="1"/>
</dbReference>
<evidence type="ECO:0000313" key="1">
    <source>
        <dbReference type="EMBL" id="KAF9880097.1"/>
    </source>
</evidence>
<sequence length="307" mass="35329">MAISSVAEIQADTSHEPWRAELEEQIEVDESWGDQQNTEASAIILKMFLSFPEKGFVAALEAALQIGADYWAKFLPSSQDPLNRPYRLEDKGIPQYLARLYDLILTQSWLLPYHDSRQDLLVRLLIELKNLPKVSYKSEGREHHAYHDDPVFGMMCEDNWNAKFADGPEPEDPKLKEDFILTCDEWVNFSSFQARYHGAEIYEPWPSHLKYPSIDVSMALEKDLPGGKLGECRLLVASEWIIHAGKVIYEDMRKTNEPKWGLEKWNRWGSRFKEILDQGHQSDEVNRNLSAALDQMVSLGLTGLKMD</sequence>
<evidence type="ECO:0000313" key="2">
    <source>
        <dbReference type="Proteomes" id="UP000781932"/>
    </source>
</evidence>
<name>A0A9P6LPX3_9PEZI</name>
<dbReference type="OrthoDB" id="3350591at2759"/>
<dbReference type="GeneID" id="62157844"/>
<dbReference type="EMBL" id="JAATWM020000005">
    <property type="protein sequence ID" value="KAF9880097.1"/>
    <property type="molecule type" value="Genomic_DNA"/>
</dbReference>
<reference evidence="1" key="2">
    <citation type="submission" date="2020-11" db="EMBL/GenBank/DDBJ databases">
        <title>Whole genome sequencing of Colletotrichum sp.</title>
        <authorList>
            <person name="Li H."/>
        </authorList>
    </citation>
    <scope>NUCLEOTIDE SEQUENCE</scope>
    <source>
        <strain evidence="1">CkLH20</strain>
    </source>
</reference>
<dbReference type="InterPro" id="IPR053204">
    <property type="entry name" value="Oxopyrrolidines_Biosynth-assoc"/>
</dbReference>
<accession>A0A9P6LPX3</accession>
<organism evidence="1 2">
    <name type="scientific">Colletotrichum karsti</name>
    <dbReference type="NCBI Taxonomy" id="1095194"/>
    <lineage>
        <taxon>Eukaryota</taxon>
        <taxon>Fungi</taxon>
        <taxon>Dikarya</taxon>
        <taxon>Ascomycota</taxon>
        <taxon>Pezizomycotina</taxon>
        <taxon>Sordariomycetes</taxon>
        <taxon>Hypocreomycetidae</taxon>
        <taxon>Glomerellales</taxon>
        <taxon>Glomerellaceae</taxon>
        <taxon>Colletotrichum</taxon>
        <taxon>Colletotrichum boninense species complex</taxon>
    </lineage>
</organism>
<dbReference type="AlphaFoldDB" id="A0A9P6LPX3"/>
<reference evidence="1" key="1">
    <citation type="submission" date="2020-03" db="EMBL/GenBank/DDBJ databases">
        <authorList>
            <person name="He L."/>
        </authorList>
    </citation>
    <scope>NUCLEOTIDE SEQUENCE</scope>
    <source>
        <strain evidence="1">CkLH20</strain>
    </source>
</reference>
<gene>
    <name evidence="1" type="ORF">CkaCkLH20_02051</name>
</gene>
<protein>
    <submittedName>
        <fullName evidence="1">Uncharacterized protein</fullName>
    </submittedName>
</protein>
<dbReference type="PANTHER" id="PTHR38797:SF4">
    <property type="entry name" value="NUCLEAR PORE COMPLEX PROTEIN NUP85"/>
    <property type="match status" value="1"/>
</dbReference>
<dbReference type="RefSeq" id="XP_038749558.1">
    <property type="nucleotide sequence ID" value="XM_038884770.1"/>
</dbReference>
<dbReference type="InterPro" id="IPR022085">
    <property type="entry name" value="OpdG"/>
</dbReference>
<dbReference type="PANTHER" id="PTHR38797">
    <property type="entry name" value="NUCLEAR PORE COMPLEX PROTEIN NUP85-RELATED"/>
    <property type="match status" value="1"/>
</dbReference>